<keyword evidence="4" id="KW-0808">Transferase</keyword>
<keyword evidence="8" id="KW-1185">Reference proteome</keyword>
<dbReference type="Gene3D" id="3.40.50.2000">
    <property type="entry name" value="Glycogen Phosphorylase B"/>
    <property type="match status" value="1"/>
</dbReference>
<protein>
    <recommendedName>
        <fullName evidence="9">Galactosyldiacylglycerol synthase</fullName>
    </recommendedName>
</protein>
<dbReference type="Pfam" id="PF06925">
    <property type="entry name" value="MGDG_synth"/>
    <property type="match status" value="1"/>
</dbReference>
<evidence type="ECO:0000313" key="8">
    <source>
        <dbReference type="Proteomes" id="UP000030993"/>
    </source>
</evidence>
<dbReference type="InterPro" id="IPR007235">
    <property type="entry name" value="Glyco_trans_28_C"/>
</dbReference>
<dbReference type="AlphaFoldDB" id="A0A0B2JZ34"/>
<comment type="subcellular location">
    <subcellularLocation>
        <location evidence="1">Membrane</location>
    </subcellularLocation>
</comment>
<dbReference type="GO" id="GO:0016020">
    <property type="term" value="C:membrane"/>
    <property type="evidence" value="ECO:0007669"/>
    <property type="project" value="UniProtKB-SubCell"/>
</dbReference>
<dbReference type="GO" id="GO:0016758">
    <property type="term" value="F:hexosyltransferase activity"/>
    <property type="evidence" value="ECO:0007669"/>
    <property type="project" value="InterPro"/>
</dbReference>
<dbReference type="STRING" id="82374.NZ47_07255"/>
<feature type="domain" description="Diacylglycerol glucosyltransferase N-terminal" evidence="6">
    <location>
        <begin position="19"/>
        <end position="184"/>
    </location>
</feature>
<dbReference type="Pfam" id="PF04101">
    <property type="entry name" value="Glyco_tran_28_C"/>
    <property type="match status" value="1"/>
</dbReference>
<dbReference type="SUPFAM" id="SSF53756">
    <property type="entry name" value="UDP-Glycosyltransferase/glycogen phosphorylase"/>
    <property type="match status" value="1"/>
</dbReference>
<dbReference type="RefSeq" id="WP_039208465.1">
    <property type="nucleotide sequence ID" value="NZ_JSCE01000147.1"/>
</dbReference>
<comment type="caution">
    <text evidence="7">The sequence shown here is derived from an EMBL/GenBank/DDBJ whole genome shotgun (WGS) entry which is preliminary data.</text>
</comment>
<dbReference type="Proteomes" id="UP000030993">
    <property type="component" value="Unassembled WGS sequence"/>
</dbReference>
<dbReference type="InterPro" id="IPR009695">
    <property type="entry name" value="Diacylglyc_glucosyltr_N"/>
</dbReference>
<evidence type="ECO:0000259" key="5">
    <source>
        <dbReference type="Pfam" id="PF04101"/>
    </source>
</evidence>
<evidence type="ECO:0000256" key="4">
    <source>
        <dbReference type="ARBA" id="ARBA00022679"/>
    </source>
</evidence>
<evidence type="ECO:0000256" key="1">
    <source>
        <dbReference type="ARBA" id="ARBA00004370"/>
    </source>
</evidence>
<gene>
    <name evidence="7" type="ORF">NZ47_07255</name>
</gene>
<keyword evidence="3" id="KW-0328">Glycosyltransferase</keyword>
<sequence>MKPKAKSFLIVTASVGSGHEKAAAAVAEGIKKQHPDAVINIIDFMSVKTSWVNAFMKSCYLNMLYFVPNLYEFMYQFTAGKKKGGFVKWAMSSVIVYSMKTLIKKYRPDTIICTHPFPADAVSHLLEHKRADFDSCAIITDYSVHQMWVCPKLNHYFVAIDSMREQLVEFGISKDIIHVSGIPVSEPFCHSYDKVLCRQELGLDTDMPVVLMMGGGLGLGGMDAAMDQLEKIKMKLQLLVIAGRNEDLKKKVDVFAAKSHHNIITWGYTDRVPVMMAASDILITKPGALTLTEAMSLGLPMVLHEPIPGPETDNARFMSEGGMAVWLHSGDSLSKIIGDLLAHPEKLEQMSQNSLKYRRTDAAKEIAQRMG</sequence>
<evidence type="ECO:0008006" key="9">
    <source>
        <dbReference type="Google" id="ProtNLM"/>
    </source>
</evidence>
<comment type="similarity">
    <text evidence="2">Belongs to the glycosyltransferase 28 family.</text>
</comment>
<feature type="domain" description="Glycosyl transferase family 28 C-terminal" evidence="5">
    <location>
        <begin position="227"/>
        <end position="366"/>
    </location>
</feature>
<dbReference type="GO" id="GO:0009247">
    <property type="term" value="P:glycolipid biosynthetic process"/>
    <property type="evidence" value="ECO:0007669"/>
    <property type="project" value="InterPro"/>
</dbReference>
<name>A0A0B2JZ34_9FIRM</name>
<dbReference type="eggNOG" id="COG0707">
    <property type="taxonomic scope" value="Bacteria"/>
</dbReference>
<organism evidence="7 8">
    <name type="scientific">Anaerovibrio lipolyticus</name>
    <dbReference type="NCBI Taxonomy" id="82374"/>
    <lineage>
        <taxon>Bacteria</taxon>
        <taxon>Bacillati</taxon>
        <taxon>Bacillota</taxon>
        <taxon>Negativicutes</taxon>
        <taxon>Selenomonadales</taxon>
        <taxon>Selenomonadaceae</taxon>
        <taxon>Anaerovibrio</taxon>
    </lineage>
</organism>
<proteinExistence type="inferred from homology"/>
<reference evidence="7 8" key="1">
    <citation type="journal article" date="2013" name="PLoS ONE">
        <title>Identification and characterization of three novel lipases belonging to families II and V from Anaerovibrio lipolyticus 5ST.</title>
        <authorList>
            <person name="Prive F."/>
            <person name="Kaderbhai N.N."/>
            <person name="Girdwood S."/>
            <person name="Worgan H.J."/>
            <person name="Pinloche E."/>
            <person name="Scollan N.D."/>
            <person name="Huws S.A."/>
            <person name="Newbold C.J."/>
        </authorList>
    </citation>
    <scope>NUCLEOTIDE SEQUENCE [LARGE SCALE GENOMIC DNA]</scope>
    <source>
        <strain evidence="7 8">5S</strain>
    </source>
</reference>
<evidence type="ECO:0000256" key="2">
    <source>
        <dbReference type="ARBA" id="ARBA00006962"/>
    </source>
</evidence>
<dbReference type="EMBL" id="JSCE01000147">
    <property type="protein sequence ID" value="KHM52013.1"/>
    <property type="molecule type" value="Genomic_DNA"/>
</dbReference>
<dbReference type="InterPro" id="IPR050519">
    <property type="entry name" value="Glycosyltransf_28_UgtP"/>
</dbReference>
<dbReference type="PANTHER" id="PTHR43025">
    <property type="entry name" value="MONOGALACTOSYLDIACYLGLYCEROL SYNTHASE"/>
    <property type="match status" value="1"/>
</dbReference>
<dbReference type="PANTHER" id="PTHR43025:SF3">
    <property type="entry name" value="MONOGALACTOSYLDIACYLGLYCEROL SYNTHASE 1, CHLOROPLASTIC"/>
    <property type="match status" value="1"/>
</dbReference>
<evidence type="ECO:0000313" key="7">
    <source>
        <dbReference type="EMBL" id="KHM52013.1"/>
    </source>
</evidence>
<evidence type="ECO:0000259" key="6">
    <source>
        <dbReference type="Pfam" id="PF06925"/>
    </source>
</evidence>
<accession>A0A0B2JZ34</accession>
<evidence type="ECO:0000256" key="3">
    <source>
        <dbReference type="ARBA" id="ARBA00022676"/>
    </source>
</evidence>